<dbReference type="AlphaFoldDB" id="A0A6L2P308"/>
<reference evidence="2" key="1">
    <citation type="journal article" date="2019" name="Sci. Rep.">
        <title>Draft genome of Tanacetum cinerariifolium, the natural source of mosquito coil.</title>
        <authorList>
            <person name="Yamashiro T."/>
            <person name="Shiraishi A."/>
            <person name="Satake H."/>
            <person name="Nakayama K."/>
        </authorList>
    </citation>
    <scope>NUCLEOTIDE SEQUENCE</scope>
</reference>
<evidence type="ECO:0000313" key="2">
    <source>
        <dbReference type="EMBL" id="GEU91395.1"/>
    </source>
</evidence>
<comment type="caution">
    <text evidence="2">The sequence shown here is derived from an EMBL/GenBank/DDBJ whole genome shotgun (WGS) entry which is preliminary data.</text>
</comment>
<feature type="region of interest" description="Disordered" evidence="1">
    <location>
        <begin position="99"/>
        <end position="198"/>
    </location>
</feature>
<dbReference type="EMBL" id="BKCJ010010395">
    <property type="protein sequence ID" value="GEU91395.1"/>
    <property type="molecule type" value="Genomic_DNA"/>
</dbReference>
<accession>A0A6L2P308</accession>
<protein>
    <submittedName>
        <fullName evidence="2">Peptide-N(4)-(N-acetyl-beta-glucosaminyl) asparagine amidase isoform X2</fullName>
    </submittedName>
</protein>
<name>A0A6L2P308_TANCI</name>
<feature type="compositionally biased region" description="Low complexity" evidence="1">
    <location>
        <begin position="133"/>
        <end position="159"/>
    </location>
</feature>
<evidence type="ECO:0000256" key="1">
    <source>
        <dbReference type="SAM" id="MobiDB-lite"/>
    </source>
</evidence>
<organism evidence="2">
    <name type="scientific">Tanacetum cinerariifolium</name>
    <name type="common">Dalmatian daisy</name>
    <name type="synonym">Chrysanthemum cinerariifolium</name>
    <dbReference type="NCBI Taxonomy" id="118510"/>
    <lineage>
        <taxon>Eukaryota</taxon>
        <taxon>Viridiplantae</taxon>
        <taxon>Streptophyta</taxon>
        <taxon>Embryophyta</taxon>
        <taxon>Tracheophyta</taxon>
        <taxon>Spermatophyta</taxon>
        <taxon>Magnoliopsida</taxon>
        <taxon>eudicotyledons</taxon>
        <taxon>Gunneridae</taxon>
        <taxon>Pentapetalae</taxon>
        <taxon>asterids</taxon>
        <taxon>campanulids</taxon>
        <taxon>Asterales</taxon>
        <taxon>Asteraceae</taxon>
        <taxon>Asteroideae</taxon>
        <taxon>Anthemideae</taxon>
        <taxon>Anthemidinae</taxon>
        <taxon>Tanacetum</taxon>
    </lineage>
</organism>
<feature type="compositionally biased region" description="Polar residues" evidence="1">
    <location>
        <begin position="541"/>
        <end position="551"/>
    </location>
</feature>
<feature type="region of interest" description="Disordered" evidence="1">
    <location>
        <begin position="605"/>
        <end position="638"/>
    </location>
</feature>
<feature type="compositionally biased region" description="Basic residues" evidence="1">
    <location>
        <begin position="605"/>
        <end position="617"/>
    </location>
</feature>
<sequence length="951" mass="107641">MYWINPNRPGSRIWFLPHRIRSLSMILWPPRLISRSTCSSSIELEYNFQECFNALTNKLDWNNPEGDRYLYDLTKPLPLQGESPNLTFAADYFFNNDMKHDGDDDDDEGPSAGPNQGKITKRRRTKMSDTAKKSSSSKESSKGKTPTKGSKAGKSALAKESVEEPIAEKSSSSKESSKGKAHMKGSKTGKSASANEPVEEPIAQVIMDEATNTEDDQSHDSSEPKTDRQTILVQATTKASYSGPIMEQASEDSLTFDDLMATPIDFSKYVLNLLKIDNLTQDILIGPTFNLLKGTCSSSIELEYNFQECFNALNNKLDWNNPEGDRYPYDLTKPLPLQGESPNLKVAADYFFNNDLEYLKSSDPTKNYATSITKTKAARYDIKRIEDMVPTLWSTIKHGYNKDVEKEIKHWVKGENCARIVYEDLDKQPRLMRANELYKFSDGILQAVRDELHHRIHDFSLGFNKEMPLRKWSKVDSALFWTMNENKTYNRNFANYKLYHALMEALLDDKEAMYKEVVDTVKDHKRKHDGDDDDDEGPSAGPNQATQLFRTQDRQTILVQATTKASYSGHRMKQASGCTGSTRTDLVQEYESYQRFLLYSTGLIHPKKSKGKGSQGKKTRDTAEENVNVSKESDPKPLVRNKTSRRRMLTHKEQEATDIMKDLKERRITSKRQPGTGGSDKGTSMIPEELLPAMLTQVGNQGNVGNQNGNVVNENVQENIGNVIVNGNRNHAMIGAGHAAYADRFHELARIVAAIEPKTIRKALQISSALTDEEERIRVLGPSVPPATPTMHPKGLVVHASTKVRLLMSTKASDKKQRQIVVVRDFPEVLIKMEMHSQVHNHFAVSADNGQFEQRVCPYVNQVVMYEDPHRQEAARKTVLVEKLEEKALIALAKEEVVFAEIRFKKLLVFLAQNNTVSYWSTLENGIQYQSFATLLSSSYFKFSLSFRQQR</sequence>
<gene>
    <name evidence="2" type="ORF">Tci_063373</name>
</gene>
<feature type="region of interest" description="Disordered" evidence="1">
    <location>
        <begin position="523"/>
        <end position="551"/>
    </location>
</feature>
<proteinExistence type="predicted"/>